<accession>A0A0G4J5A8</accession>
<dbReference type="Proteomes" id="UP000290189">
    <property type="component" value="Unassembled WGS sequence"/>
</dbReference>
<dbReference type="GO" id="GO:0140293">
    <property type="term" value="F:ADP-ribosylglutamate hydrolase activity"/>
    <property type="evidence" value="ECO:0007669"/>
    <property type="project" value="TreeGrafter"/>
</dbReference>
<dbReference type="Proteomes" id="UP000039324">
    <property type="component" value="Unassembled WGS sequence"/>
</dbReference>
<dbReference type="InterPro" id="IPR002589">
    <property type="entry name" value="Macro_dom"/>
</dbReference>
<evidence type="ECO:0000313" key="5">
    <source>
        <dbReference type="Proteomes" id="UP000290189"/>
    </source>
</evidence>
<dbReference type="GO" id="GO:0042278">
    <property type="term" value="P:purine nucleoside metabolic process"/>
    <property type="evidence" value="ECO:0007669"/>
    <property type="project" value="TreeGrafter"/>
</dbReference>
<gene>
    <name evidence="2" type="ORF">PBRA_002697</name>
    <name evidence="3" type="ORF">PLBR_LOCUS2068</name>
</gene>
<keyword evidence="3" id="KW-0496">Mitochondrion</keyword>
<geneLocation type="mitochondrion" evidence="3"/>
<dbReference type="SUPFAM" id="SSF52949">
    <property type="entry name" value="Macro domain-like"/>
    <property type="match status" value="1"/>
</dbReference>
<dbReference type="PANTHER" id="PTHR11106:SF27">
    <property type="entry name" value="MACRO DOMAIN-CONTAINING PROTEIN"/>
    <property type="match status" value="1"/>
</dbReference>
<organism evidence="2 4">
    <name type="scientific">Plasmodiophora brassicae</name>
    <name type="common">Clubroot disease agent</name>
    <dbReference type="NCBI Taxonomy" id="37360"/>
    <lineage>
        <taxon>Eukaryota</taxon>
        <taxon>Sar</taxon>
        <taxon>Rhizaria</taxon>
        <taxon>Endomyxa</taxon>
        <taxon>Phytomyxea</taxon>
        <taxon>Plasmodiophorida</taxon>
        <taxon>Plasmodiophoridae</taxon>
        <taxon>Plasmodiophora</taxon>
    </lineage>
</organism>
<evidence type="ECO:0000313" key="2">
    <source>
        <dbReference type="EMBL" id="CEP02730.1"/>
    </source>
</evidence>
<dbReference type="Pfam" id="PF01661">
    <property type="entry name" value="Macro"/>
    <property type="match status" value="1"/>
</dbReference>
<feature type="domain" description="Macro" evidence="1">
    <location>
        <begin position="36"/>
        <end position="215"/>
    </location>
</feature>
<dbReference type="PANTHER" id="PTHR11106">
    <property type="entry name" value="GANGLIOSIDE INDUCED DIFFERENTIATION ASSOCIATED PROTEIN 2-RELATED"/>
    <property type="match status" value="1"/>
</dbReference>
<dbReference type="OrthoDB" id="6077599at2759"/>
<dbReference type="InterPro" id="IPR043472">
    <property type="entry name" value="Macro_dom-like"/>
</dbReference>
<proteinExistence type="predicted"/>
<protein>
    <recommendedName>
        <fullName evidence="1">Macro domain-containing protein</fullName>
    </recommendedName>
</protein>
<evidence type="ECO:0000259" key="1">
    <source>
        <dbReference type="PROSITE" id="PS51154"/>
    </source>
</evidence>
<reference evidence="3 5" key="2">
    <citation type="submission" date="2018-03" db="EMBL/GenBank/DDBJ databases">
        <authorList>
            <person name="Fogelqvist J."/>
        </authorList>
    </citation>
    <scope>NUCLEOTIDE SEQUENCE [LARGE SCALE GENOMIC DNA]</scope>
</reference>
<dbReference type="AlphaFoldDB" id="A0A0G4J5A8"/>
<name>A0A0G4J5A8_PLABS</name>
<sequence>MTAAAAGRDRVVLFARHVQTWADYLAAHPAPTPPVPQSRPFSHSANSFVGAWHGDITALGVHSIAFGSNAGLVPRRGASRVLFNAAGSDTVKDCRQKRPCPLGHVAVTTAGHLPCKNLVHMALPDTYDRDTVASAYGNALTCMPKHRIEEMAFASLSSTMFGADDDELAEVRVQAIRDWVDKNLYGKRQSVDRVILAAKDPQEYDRLIRLLYAYFPPQDTSQL</sequence>
<evidence type="ECO:0000313" key="4">
    <source>
        <dbReference type="Proteomes" id="UP000039324"/>
    </source>
</evidence>
<dbReference type="GO" id="GO:0006974">
    <property type="term" value="P:DNA damage response"/>
    <property type="evidence" value="ECO:0007669"/>
    <property type="project" value="TreeGrafter"/>
</dbReference>
<evidence type="ECO:0000313" key="3">
    <source>
        <dbReference type="EMBL" id="SPQ94853.1"/>
    </source>
</evidence>
<dbReference type="OMA" id="VINRTDN"/>
<reference evidence="2 4" key="1">
    <citation type="submission" date="2015-02" db="EMBL/GenBank/DDBJ databases">
        <authorList>
            <person name="Chooi Y.-H."/>
        </authorList>
    </citation>
    <scope>NUCLEOTIDE SEQUENCE [LARGE SCALE GENOMIC DNA]</scope>
    <source>
        <strain evidence="2">E3</strain>
    </source>
</reference>
<dbReference type="GO" id="GO:0140291">
    <property type="term" value="P:peptidyl-glutamate ADP-deribosylation"/>
    <property type="evidence" value="ECO:0007669"/>
    <property type="project" value="TreeGrafter"/>
</dbReference>
<dbReference type="Gene3D" id="3.40.220.10">
    <property type="entry name" value="Leucine Aminopeptidase, subunit E, domain 1"/>
    <property type="match status" value="1"/>
</dbReference>
<dbReference type="EMBL" id="OVEO01000003">
    <property type="protein sequence ID" value="SPQ94853.1"/>
    <property type="molecule type" value="Genomic_DNA"/>
</dbReference>
<dbReference type="SMART" id="SM00506">
    <property type="entry name" value="A1pp"/>
    <property type="match status" value="1"/>
</dbReference>
<keyword evidence="4" id="KW-1185">Reference proteome</keyword>
<dbReference type="PROSITE" id="PS51154">
    <property type="entry name" value="MACRO"/>
    <property type="match status" value="1"/>
</dbReference>
<dbReference type="STRING" id="37360.A0A0G4J5A8"/>
<dbReference type="EMBL" id="CDSF01000133">
    <property type="protein sequence ID" value="CEP02730.1"/>
    <property type="molecule type" value="Genomic_DNA"/>
</dbReference>
<dbReference type="GO" id="GO:0005654">
    <property type="term" value="C:nucleoplasm"/>
    <property type="evidence" value="ECO:0007669"/>
    <property type="project" value="TreeGrafter"/>
</dbReference>